<dbReference type="Gene3D" id="1.20.120.980">
    <property type="entry name" value="Serine carboxypeptidase S28, SKS domain"/>
    <property type="match status" value="1"/>
</dbReference>
<reference evidence="5" key="1">
    <citation type="journal article" date="2015" name="Nat. Plants">
        <title>Genome expansion of Arabis alpina linked with retrotransposition and reduced symmetric DNA methylation.</title>
        <authorList>
            <person name="Willing E.M."/>
            <person name="Rawat V."/>
            <person name="Mandakova T."/>
            <person name="Maumus F."/>
            <person name="James G.V."/>
            <person name="Nordstroem K.J."/>
            <person name="Becker C."/>
            <person name="Warthmann N."/>
            <person name="Chica C."/>
            <person name="Szarzynska B."/>
            <person name="Zytnicki M."/>
            <person name="Albani M.C."/>
            <person name="Kiefer C."/>
            <person name="Bergonzi S."/>
            <person name="Castaings L."/>
            <person name="Mateos J.L."/>
            <person name="Berns M.C."/>
            <person name="Bujdoso N."/>
            <person name="Piofczyk T."/>
            <person name="de Lorenzo L."/>
            <person name="Barrero-Sicilia C."/>
            <person name="Mateos I."/>
            <person name="Piednoel M."/>
            <person name="Hagmann J."/>
            <person name="Chen-Min-Tao R."/>
            <person name="Iglesias-Fernandez R."/>
            <person name="Schuster S.C."/>
            <person name="Alonso-Blanco C."/>
            <person name="Roudier F."/>
            <person name="Carbonero P."/>
            <person name="Paz-Ares J."/>
            <person name="Davis S.J."/>
            <person name="Pecinka A."/>
            <person name="Quesneville H."/>
            <person name="Colot V."/>
            <person name="Lysak M.A."/>
            <person name="Weigel D."/>
            <person name="Coupland G."/>
            <person name="Schneeberger K."/>
        </authorList>
    </citation>
    <scope>NUCLEOTIDE SEQUENCE [LARGE SCALE GENOMIC DNA]</scope>
    <source>
        <strain evidence="5">cv. Pajares</strain>
    </source>
</reference>
<keyword evidence="5" id="KW-1185">Reference proteome</keyword>
<accession>A0A087GEF3</accession>
<dbReference type="GO" id="GO:0005773">
    <property type="term" value="C:vacuole"/>
    <property type="evidence" value="ECO:0007669"/>
    <property type="project" value="TreeGrafter"/>
</dbReference>
<organism evidence="4 5">
    <name type="scientific">Arabis alpina</name>
    <name type="common">Alpine rock-cress</name>
    <dbReference type="NCBI Taxonomy" id="50452"/>
    <lineage>
        <taxon>Eukaryota</taxon>
        <taxon>Viridiplantae</taxon>
        <taxon>Streptophyta</taxon>
        <taxon>Embryophyta</taxon>
        <taxon>Tracheophyta</taxon>
        <taxon>Spermatophyta</taxon>
        <taxon>Magnoliopsida</taxon>
        <taxon>eudicotyledons</taxon>
        <taxon>Gunneridae</taxon>
        <taxon>Pentapetalae</taxon>
        <taxon>rosids</taxon>
        <taxon>malvids</taxon>
        <taxon>Brassicales</taxon>
        <taxon>Brassicaceae</taxon>
        <taxon>Arabideae</taxon>
        <taxon>Arabis</taxon>
    </lineage>
</organism>
<evidence type="ECO:0000256" key="2">
    <source>
        <dbReference type="ARBA" id="ARBA00022729"/>
    </source>
</evidence>
<dbReference type="AlphaFoldDB" id="A0A087GEF3"/>
<proteinExistence type="predicted"/>
<keyword evidence="1" id="KW-0645">Protease</keyword>
<dbReference type="PANTHER" id="PTHR11010">
    <property type="entry name" value="PROTEASE S28 PRO-X CARBOXYPEPTIDASE-RELATED"/>
    <property type="match status" value="1"/>
</dbReference>
<dbReference type="InterPro" id="IPR042269">
    <property type="entry name" value="Ser_carbopepase_S28_SKS"/>
</dbReference>
<keyword evidence="3" id="KW-0378">Hydrolase</keyword>
<evidence type="ECO:0000313" key="5">
    <source>
        <dbReference type="Proteomes" id="UP000029120"/>
    </source>
</evidence>
<dbReference type="OMA" id="YISESIW"/>
<dbReference type="Proteomes" id="UP000029120">
    <property type="component" value="Chromosome 8"/>
</dbReference>
<dbReference type="GO" id="GO:0008239">
    <property type="term" value="F:dipeptidyl-peptidase activity"/>
    <property type="evidence" value="ECO:0007669"/>
    <property type="project" value="TreeGrafter"/>
</dbReference>
<protein>
    <submittedName>
        <fullName evidence="4">Uncharacterized protein</fullName>
    </submittedName>
</protein>
<dbReference type="eggNOG" id="KOG2183">
    <property type="taxonomic scope" value="Eukaryota"/>
</dbReference>
<name>A0A087GEF3_ARAAL</name>
<gene>
    <name evidence="4" type="ordered locus">AALP_Aa8g492900</name>
</gene>
<dbReference type="PANTHER" id="PTHR11010:SF38">
    <property type="entry name" value="LYSOSOMAL PRO-X CARBOXYPEPTIDASE"/>
    <property type="match status" value="1"/>
</dbReference>
<dbReference type="Gramene" id="KFK28255">
    <property type="protein sequence ID" value="KFK28255"/>
    <property type="gene ID" value="AALP_AA8G492900"/>
</dbReference>
<keyword evidence="2" id="KW-0732">Signal</keyword>
<evidence type="ECO:0000256" key="3">
    <source>
        <dbReference type="ARBA" id="ARBA00022801"/>
    </source>
</evidence>
<evidence type="ECO:0000256" key="1">
    <source>
        <dbReference type="ARBA" id="ARBA00022670"/>
    </source>
</evidence>
<dbReference type="EMBL" id="CM002876">
    <property type="protein sequence ID" value="KFK28255.1"/>
    <property type="molecule type" value="Genomic_DNA"/>
</dbReference>
<feature type="non-terminal residue" evidence="4">
    <location>
        <position position="74"/>
    </location>
</feature>
<dbReference type="GO" id="GO:0006508">
    <property type="term" value="P:proteolysis"/>
    <property type="evidence" value="ECO:0007669"/>
    <property type="project" value="UniProtKB-KW"/>
</dbReference>
<dbReference type="Gene3D" id="3.40.50.1820">
    <property type="entry name" value="alpha/beta hydrolase"/>
    <property type="match status" value="1"/>
</dbReference>
<dbReference type="InterPro" id="IPR029058">
    <property type="entry name" value="AB_hydrolase_fold"/>
</dbReference>
<dbReference type="OrthoDB" id="2130629at2759"/>
<sequence>MVMPMSSSQENSMLPADDFNYSSYKEECWNTLRVNPRPRWVTTELGGHDIETTLKSFGSNIIFANGLLDPWSGG</sequence>
<evidence type="ECO:0000313" key="4">
    <source>
        <dbReference type="EMBL" id="KFK28255.1"/>
    </source>
</evidence>